<feature type="domain" description="EGF-like" evidence="2">
    <location>
        <begin position="37"/>
        <end position="75"/>
    </location>
</feature>
<feature type="disulfide bond" evidence="1">
    <location>
        <begin position="99"/>
        <end position="109"/>
    </location>
</feature>
<evidence type="ECO:0000259" key="2">
    <source>
        <dbReference type="PROSITE" id="PS50026"/>
    </source>
</evidence>
<dbReference type="SMART" id="SM00181">
    <property type="entry name" value="EGF"/>
    <property type="match status" value="8"/>
</dbReference>
<dbReference type="SUPFAM" id="SSF57184">
    <property type="entry name" value="Growth factor receptor domain"/>
    <property type="match status" value="1"/>
</dbReference>
<protein>
    <recommendedName>
        <fullName evidence="2">EGF-like domain-containing protein</fullName>
    </recommendedName>
</protein>
<dbReference type="PROSITE" id="PS50026">
    <property type="entry name" value="EGF_3"/>
    <property type="match status" value="4"/>
</dbReference>
<keyword evidence="1" id="KW-1015">Disulfide bond</keyword>
<dbReference type="AlphaFoldDB" id="A0A9P0MJE1"/>
<dbReference type="PANTHER" id="PTHR22963">
    <property type="entry name" value="ENDOGLIN-RELATED"/>
    <property type="match status" value="1"/>
</dbReference>
<accession>A0A9P0MJE1</accession>
<dbReference type="Gene3D" id="2.10.25.10">
    <property type="entry name" value="Laminin"/>
    <property type="match status" value="1"/>
</dbReference>
<dbReference type="InterPro" id="IPR000742">
    <property type="entry name" value="EGF"/>
</dbReference>
<reference evidence="3" key="1">
    <citation type="submission" date="2022-03" db="EMBL/GenBank/DDBJ databases">
        <authorList>
            <person name="Sayadi A."/>
        </authorList>
    </citation>
    <scope>NUCLEOTIDE SEQUENCE</scope>
</reference>
<organism evidence="3 4">
    <name type="scientific">Acanthoscelides obtectus</name>
    <name type="common">Bean weevil</name>
    <name type="synonym">Bruchus obtectus</name>
    <dbReference type="NCBI Taxonomy" id="200917"/>
    <lineage>
        <taxon>Eukaryota</taxon>
        <taxon>Metazoa</taxon>
        <taxon>Ecdysozoa</taxon>
        <taxon>Arthropoda</taxon>
        <taxon>Hexapoda</taxon>
        <taxon>Insecta</taxon>
        <taxon>Pterygota</taxon>
        <taxon>Neoptera</taxon>
        <taxon>Endopterygota</taxon>
        <taxon>Coleoptera</taxon>
        <taxon>Polyphaga</taxon>
        <taxon>Cucujiformia</taxon>
        <taxon>Chrysomeloidea</taxon>
        <taxon>Chrysomelidae</taxon>
        <taxon>Bruchinae</taxon>
        <taxon>Bruchini</taxon>
        <taxon>Acanthoscelides</taxon>
    </lineage>
</organism>
<comment type="caution">
    <text evidence="3">The sequence shown here is derived from an EMBL/GenBank/DDBJ whole genome shotgun (WGS) entry which is preliminary data.</text>
</comment>
<name>A0A9P0MJE1_ACAOB</name>
<keyword evidence="4" id="KW-1185">Reference proteome</keyword>
<evidence type="ECO:0000313" key="4">
    <source>
        <dbReference type="Proteomes" id="UP001152888"/>
    </source>
</evidence>
<keyword evidence="1" id="KW-0245">EGF-like domain</keyword>
<dbReference type="InterPro" id="IPR048407">
    <property type="entry name" value="Dumpy_DPY"/>
</dbReference>
<gene>
    <name evidence="3" type="ORF">ACAOBT_LOCUS34660</name>
</gene>
<dbReference type="SUPFAM" id="SSF90148">
    <property type="entry name" value="DPY module"/>
    <property type="match status" value="4"/>
</dbReference>
<dbReference type="InterPro" id="IPR009030">
    <property type="entry name" value="Growth_fac_rcpt_cys_sf"/>
</dbReference>
<dbReference type="PANTHER" id="PTHR22963:SF39">
    <property type="entry name" value="DUMPY"/>
    <property type="match status" value="1"/>
</dbReference>
<dbReference type="EMBL" id="CAKOFQ010008656">
    <property type="protein sequence ID" value="CAH2015289.1"/>
    <property type="molecule type" value="Genomic_DNA"/>
</dbReference>
<feature type="domain" description="EGF-like" evidence="2">
    <location>
        <begin position="96"/>
        <end position="130"/>
    </location>
</feature>
<dbReference type="PROSITE" id="PS01186">
    <property type="entry name" value="EGF_2"/>
    <property type="match status" value="1"/>
</dbReference>
<sequence>MINHSPICSCSIGNTGDPFTRCYNIPPPPKEQPTPVVTDPCVPSPCGANSQCRNIGNNPSCSCLPNYIGNPPNCKPECTINSECPSNLACINEKCKDPCPGSCGIGAVCEVRNHNPNCACPPGYSGDAFVTCIYVPPQLPAPKDPCHPNPCGPNARCNDGTCTCLPEYQGDPYRECRPECVLNSDCPRDKACINRKCKDPCPGICGQNAECTVFNHVPSCNCLQEYSGNPFVLCSKVEAPPPRNPCSPSPCGPNSQCREINAQAVCSCLQGYIGSPPTCRPECVSSSECPLNQACLNQKCVDPCPGTCGINARCQVVNHNPICSCPERFTGDPFISCRVVIVQEPTRLPEPKDPCLPSPCGPNARCETTQSGTAKCTCLESYIGSPPSCRPECVSNSDCSKDLACVNLKCKDPCPGSCGLNARCLVVNHVPNCVCLDSFVGDPFTMCHRPSKTFSFLCVNNLHFFADAINNRSTVVENGIVARAFFNTNMTW</sequence>
<evidence type="ECO:0000256" key="1">
    <source>
        <dbReference type="PROSITE-ProRule" id="PRU00076"/>
    </source>
</evidence>
<feature type="domain" description="EGF-like" evidence="2">
    <location>
        <begin position="242"/>
        <end position="280"/>
    </location>
</feature>
<dbReference type="Proteomes" id="UP001152888">
    <property type="component" value="Unassembled WGS sequence"/>
</dbReference>
<proteinExistence type="predicted"/>
<dbReference type="OrthoDB" id="4405280at2759"/>
<dbReference type="Pfam" id="PF21164">
    <property type="entry name" value="Dumpy_DPY"/>
    <property type="match status" value="4"/>
</dbReference>
<comment type="caution">
    <text evidence="1">Lacks conserved residue(s) required for the propagation of feature annotation.</text>
</comment>
<evidence type="ECO:0000313" key="3">
    <source>
        <dbReference type="EMBL" id="CAH2015289.1"/>
    </source>
</evidence>
<feature type="domain" description="EGF-like" evidence="2">
    <location>
        <begin position="351"/>
        <end position="390"/>
    </location>
</feature>